<organism evidence="13 14">
    <name type="scientific">Oligosphaera ethanolica</name>
    <dbReference type="NCBI Taxonomy" id="760260"/>
    <lineage>
        <taxon>Bacteria</taxon>
        <taxon>Pseudomonadati</taxon>
        <taxon>Lentisphaerota</taxon>
        <taxon>Oligosphaeria</taxon>
        <taxon>Oligosphaerales</taxon>
        <taxon>Oligosphaeraceae</taxon>
        <taxon>Oligosphaera</taxon>
    </lineage>
</organism>
<name>A0AAE3VCN3_9BACT</name>
<keyword evidence="8 10" id="KW-0131">Cell cycle</keyword>
<evidence type="ECO:0000256" key="10">
    <source>
        <dbReference type="HAMAP-Rule" id="MF_00033"/>
    </source>
</evidence>
<dbReference type="EMBL" id="JAUSVL010000001">
    <property type="protein sequence ID" value="MDQ0287941.1"/>
    <property type="molecule type" value="Genomic_DNA"/>
</dbReference>
<feature type="binding site" evidence="10">
    <location>
        <position position="176"/>
    </location>
    <ligand>
        <name>UDP-N-acetyl-alpha-D-glucosamine</name>
        <dbReference type="ChEBI" id="CHEBI:57705"/>
    </ligand>
</feature>
<dbReference type="GO" id="GO:0008360">
    <property type="term" value="P:regulation of cell shape"/>
    <property type="evidence" value="ECO:0007669"/>
    <property type="project" value="UniProtKB-KW"/>
</dbReference>
<evidence type="ECO:0000256" key="1">
    <source>
        <dbReference type="ARBA" id="ARBA00022475"/>
    </source>
</evidence>
<dbReference type="InterPro" id="IPR004276">
    <property type="entry name" value="GlycoTrans_28_N"/>
</dbReference>
<keyword evidence="2 10" id="KW-0132">Cell division</keyword>
<evidence type="ECO:0000313" key="14">
    <source>
        <dbReference type="Proteomes" id="UP001238163"/>
    </source>
</evidence>
<dbReference type="CDD" id="cd03785">
    <property type="entry name" value="GT28_MurG"/>
    <property type="match status" value="1"/>
</dbReference>
<evidence type="ECO:0000256" key="2">
    <source>
        <dbReference type="ARBA" id="ARBA00022618"/>
    </source>
</evidence>
<dbReference type="GO" id="GO:0071555">
    <property type="term" value="P:cell wall organization"/>
    <property type="evidence" value="ECO:0007669"/>
    <property type="project" value="UniProtKB-KW"/>
</dbReference>
<evidence type="ECO:0000256" key="4">
    <source>
        <dbReference type="ARBA" id="ARBA00022679"/>
    </source>
</evidence>
<keyword evidence="1 10" id="KW-1003">Cell membrane</keyword>
<comment type="function">
    <text evidence="10">Cell wall formation. Catalyzes the transfer of a GlcNAc subunit on undecaprenyl-pyrophosphoryl-MurNAc-pentapeptide (lipid intermediate I) to form undecaprenyl-pyrophosphoryl-MurNAc-(pentapeptide)GlcNAc (lipid intermediate II).</text>
</comment>
<keyword evidence="3 10" id="KW-0328">Glycosyltransferase</keyword>
<dbReference type="SUPFAM" id="SSF53756">
    <property type="entry name" value="UDP-Glycosyltransferase/glycogen phosphorylase"/>
    <property type="match status" value="1"/>
</dbReference>
<feature type="binding site" evidence="10">
    <location>
        <position position="134"/>
    </location>
    <ligand>
        <name>UDP-N-acetyl-alpha-D-glucosamine</name>
        <dbReference type="ChEBI" id="CHEBI:57705"/>
    </ligand>
</feature>
<evidence type="ECO:0000259" key="12">
    <source>
        <dbReference type="Pfam" id="PF04101"/>
    </source>
</evidence>
<dbReference type="Pfam" id="PF04101">
    <property type="entry name" value="Glyco_tran_28_C"/>
    <property type="match status" value="1"/>
</dbReference>
<feature type="binding site" evidence="10">
    <location>
        <position position="212"/>
    </location>
    <ligand>
        <name>UDP-N-acetyl-alpha-D-glucosamine</name>
        <dbReference type="ChEBI" id="CHEBI:57705"/>
    </ligand>
</feature>
<evidence type="ECO:0000313" key="13">
    <source>
        <dbReference type="EMBL" id="MDQ0287941.1"/>
    </source>
</evidence>
<comment type="caution">
    <text evidence="10">Lacks conserved residue(s) required for the propagation of feature annotation.</text>
</comment>
<comment type="similarity">
    <text evidence="10">Belongs to the glycosyltransferase 28 family. MurG subfamily.</text>
</comment>
<dbReference type="EC" id="2.4.1.227" evidence="10"/>
<keyword evidence="14" id="KW-1185">Reference proteome</keyword>
<feature type="binding site" evidence="10">
    <location>
        <begin position="22"/>
        <end position="24"/>
    </location>
    <ligand>
        <name>UDP-N-acetyl-alpha-D-glucosamine</name>
        <dbReference type="ChEBI" id="CHEBI:57705"/>
    </ligand>
</feature>
<evidence type="ECO:0000256" key="8">
    <source>
        <dbReference type="ARBA" id="ARBA00023306"/>
    </source>
</evidence>
<keyword evidence="4 10" id="KW-0808">Transferase</keyword>
<dbReference type="PANTHER" id="PTHR21015:SF22">
    <property type="entry name" value="GLYCOSYLTRANSFERASE"/>
    <property type="match status" value="1"/>
</dbReference>
<evidence type="ECO:0000256" key="5">
    <source>
        <dbReference type="ARBA" id="ARBA00022960"/>
    </source>
</evidence>
<keyword evidence="7 10" id="KW-0472">Membrane</keyword>
<dbReference type="Gene3D" id="3.40.50.2000">
    <property type="entry name" value="Glycogen Phosphorylase B"/>
    <property type="match status" value="2"/>
</dbReference>
<dbReference type="HAMAP" id="MF_00033">
    <property type="entry name" value="MurG"/>
    <property type="match status" value="1"/>
</dbReference>
<comment type="pathway">
    <text evidence="10">Cell wall biogenesis; peptidoglycan biosynthesis.</text>
</comment>
<proteinExistence type="inferred from homology"/>
<accession>A0AAE3VCN3</accession>
<keyword evidence="5 10" id="KW-0133">Cell shape</keyword>
<dbReference type="InterPro" id="IPR006009">
    <property type="entry name" value="GlcNAc_MurG"/>
</dbReference>
<evidence type="ECO:0000256" key="3">
    <source>
        <dbReference type="ARBA" id="ARBA00022676"/>
    </source>
</evidence>
<dbReference type="Proteomes" id="UP001238163">
    <property type="component" value="Unassembled WGS sequence"/>
</dbReference>
<protein>
    <recommendedName>
        <fullName evidence="10">UDP-N-acetylglucosamine--N-acetylmuramyl-(pentapeptide) pyrophosphoryl-undecaprenol N-acetylglucosamine transferase</fullName>
        <ecNumber evidence="10">2.4.1.227</ecNumber>
    </recommendedName>
    <alternativeName>
        <fullName evidence="10">Undecaprenyl-PP-MurNAc-pentapeptide-UDPGlcNAc GlcNAc transferase</fullName>
    </alternativeName>
</protein>
<feature type="domain" description="Glycosyltransferase family 28 N-terminal" evidence="11">
    <location>
        <begin position="16"/>
        <end position="151"/>
    </location>
</feature>
<feature type="binding site" evidence="10">
    <location>
        <position position="312"/>
    </location>
    <ligand>
        <name>UDP-N-acetyl-alpha-D-glucosamine</name>
        <dbReference type="ChEBI" id="CHEBI:57705"/>
    </ligand>
</feature>
<evidence type="ECO:0000256" key="9">
    <source>
        <dbReference type="ARBA" id="ARBA00023316"/>
    </source>
</evidence>
<dbReference type="RefSeq" id="WP_307259100.1">
    <property type="nucleotide sequence ID" value="NZ_JAUSVL010000001.1"/>
</dbReference>
<dbReference type="GO" id="GO:0009252">
    <property type="term" value="P:peptidoglycan biosynthetic process"/>
    <property type="evidence" value="ECO:0007669"/>
    <property type="project" value="UniProtKB-UniRule"/>
</dbReference>
<dbReference type="AlphaFoldDB" id="A0AAE3VCN3"/>
<evidence type="ECO:0000259" key="11">
    <source>
        <dbReference type="Pfam" id="PF03033"/>
    </source>
</evidence>
<dbReference type="Pfam" id="PF03033">
    <property type="entry name" value="Glyco_transf_28"/>
    <property type="match status" value="1"/>
</dbReference>
<comment type="subcellular location">
    <subcellularLocation>
        <location evidence="10">Cell membrane</location>
        <topology evidence="10">Peripheral membrane protein</topology>
        <orientation evidence="10">Cytoplasmic side</orientation>
    </subcellularLocation>
</comment>
<evidence type="ECO:0000256" key="7">
    <source>
        <dbReference type="ARBA" id="ARBA00023136"/>
    </source>
</evidence>
<dbReference type="GO" id="GO:0050511">
    <property type="term" value="F:undecaprenyldiphospho-muramoylpentapeptide beta-N-acetylglucosaminyltransferase activity"/>
    <property type="evidence" value="ECO:0007669"/>
    <property type="project" value="UniProtKB-UniRule"/>
</dbReference>
<comment type="caution">
    <text evidence="13">The sequence shown here is derived from an EMBL/GenBank/DDBJ whole genome shotgun (WGS) entry which is preliminary data.</text>
</comment>
<dbReference type="PANTHER" id="PTHR21015">
    <property type="entry name" value="UDP-N-ACETYLGLUCOSAMINE--N-ACETYLMURAMYL-(PENTAPEPTIDE) PYROPHOSPHORYL-UNDECAPRENOL N-ACETYLGLUCOSAMINE TRANSFERASE 1"/>
    <property type="match status" value="1"/>
</dbReference>
<sequence length="386" mass="40922">MAETHDERCGDSCHLAIACGGTGGHFYPTLAVAGKFTAMGHRVTLLVAGKHAGEQAAIAAKYGFASREVPAVRLEAGLLATLSFPFQLLGCVWAARRILTDTRPDLLLGMGSFAAVPACLALPRRTPLVLHEGNALMGKTNRFFMRKARSVGLSLPLADERQLRGARAAMCGMPLREALVEVATGKAAAPADYLQQLGLQAGRRTVLVFGGSQGARFINGLISESQALLHDVADRVQFIHLTGSDDNSDVIAAYAAAGIAAAVKRSESAIENCYAVADLVICRAGASSICELALFGKPAILIPLPTAADDHQTVNAQSMAAAGAARFLAQRDASPALLSDWLRNWLDEPAPWQAMGEAVRRFARPDAATAMARLLADVWQERNTQQ</sequence>
<comment type="catalytic activity">
    <reaction evidence="10">
        <text>di-trans,octa-cis-undecaprenyl diphospho-N-acetyl-alpha-D-muramoyl-L-alanyl-D-glutamyl-meso-2,6-diaminopimeloyl-D-alanyl-D-alanine + UDP-N-acetyl-alpha-D-glucosamine = di-trans,octa-cis-undecaprenyl diphospho-[N-acetyl-alpha-D-glucosaminyl-(1-&gt;4)]-N-acetyl-alpha-D-muramoyl-L-alanyl-D-glutamyl-meso-2,6-diaminopimeloyl-D-alanyl-D-alanine + UDP + H(+)</text>
        <dbReference type="Rhea" id="RHEA:31227"/>
        <dbReference type="ChEBI" id="CHEBI:15378"/>
        <dbReference type="ChEBI" id="CHEBI:57705"/>
        <dbReference type="ChEBI" id="CHEBI:58223"/>
        <dbReference type="ChEBI" id="CHEBI:61387"/>
        <dbReference type="ChEBI" id="CHEBI:61388"/>
        <dbReference type="EC" id="2.4.1.227"/>
    </reaction>
</comment>
<evidence type="ECO:0000256" key="6">
    <source>
        <dbReference type="ARBA" id="ARBA00022984"/>
    </source>
</evidence>
<keyword evidence="9 10" id="KW-0961">Cell wall biogenesis/degradation</keyword>
<gene>
    <name evidence="10" type="primary">murG</name>
    <name evidence="13" type="ORF">J3R75_000048</name>
</gene>
<dbReference type="GO" id="GO:0005886">
    <property type="term" value="C:plasma membrane"/>
    <property type="evidence" value="ECO:0007669"/>
    <property type="project" value="UniProtKB-SubCell"/>
</dbReference>
<keyword evidence="6 10" id="KW-0573">Peptidoglycan synthesis</keyword>
<reference evidence="13" key="1">
    <citation type="submission" date="2023-07" db="EMBL/GenBank/DDBJ databases">
        <title>Genomic Encyclopedia of Type Strains, Phase IV (KMG-IV): sequencing the most valuable type-strain genomes for metagenomic binning, comparative biology and taxonomic classification.</title>
        <authorList>
            <person name="Goeker M."/>
        </authorList>
    </citation>
    <scope>NUCLEOTIDE SEQUENCE</scope>
    <source>
        <strain evidence="13">DSM 24202</strain>
    </source>
</reference>
<dbReference type="GO" id="GO:0051301">
    <property type="term" value="P:cell division"/>
    <property type="evidence" value="ECO:0007669"/>
    <property type="project" value="UniProtKB-KW"/>
</dbReference>
<dbReference type="InterPro" id="IPR007235">
    <property type="entry name" value="Glyco_trans_28_C"/>
</dbReference>
<feature type="domain" description="Glycosyl transferase family 28 C-terminal" evidence="12">
    <location>
        <begin position="205"/>
        <end position="368"/>
    </location>
</feature>
<dbReference type="GO" id="GO:0005975">
    <property type="term" value="P:carbohydrate metabolic process"/>
    <property type="evidence" value="ECO:0007669"/>
    <property type="project" value="InterPro"/>
</dbReference>